<dbReference type="VEuPathDB" id="FungiDB:PV08_06448"/>
<accession>A0A0D1YMX3</accession>
<dbReference type="HOGENOM" id="CLU_959882_0_0_1"/>
<sequence length="290" mass="32300">MPFSQVRSSPGRDGNRPPRLPTGLRYDLVPLSSRPRSRGPQSHHSGSDRRPLAPVPEREREYSPTSELDSDSSSDYVYGRPPRHPVYRAPSSTSSGLHCTPWIVNIETINTTHRCSDAHFFRDPIQVQPGEVGTVALPILPRSEPFGIGLSIMTLTPTMFTPGAPFSELNWPVLAAQGFYKFDIHVGHVHDSTDAPALCDGRRPTRFNSTIRHRLMPGVDLLWCKYDADVSPWAMLCTPAFEMVHMRSWADGVRNRVVGQAADMPGRVAWIEPGEQSPLEEVLYGRPSGR</sequence>
<dbReference type="AlphaFoldDB" id="A0A0D1YMX3"/>
<evidence type="ECO:0000313" key="2">
    <source>
        <dbReference type="EMBL" id="KIW16396.1"/>
    </source>
</evidence>
<dbReference type="RefSeq" id="XP_016236612.1">
    <property type="nucleotide sequence ID" value="XM_016380785.1"/>
</dbReference>
<keyword evidence="3" id="KW-1185">Reference proteome</keyword>
<organism evidence="2 3">
    <name type="scientific">Exophiala spinifera</name>
    <dbReference type="NCBI Taxonomy" id="91928"/>
    <lineage>
        <taxon>Eukaryota</taxon>
        <taxon>Fungi</taxon>
        <taxon>Dikarya</taxon>
        <taxon>Ascomycota</taxon>
        <taxon>Pezizomycotina</taxon>
        <taxon>Eurotiomycetes</taxon>
        <taxon>Chaetothyriomycetidae</taxon>
        <taxon>Chaetothyriales</taxon>
        <taxon>Herpotrichiellaceae</taxon>
        <taxon>Exophiala</taxon>
    </lineage>
</organism>
<name>A0A0D1YMX3_9EURO</name>
<feature type="compositionally biased region" description="Basic and acidic residues" evidence="1">
    <location>
        <begin position="45"/>
        <end position="62"/>
    </location>
</feature>
<dbReference type="Proteomes" id="UP000053328">
    <property type="component" value="Unassembled WGS sequence"/>
</dbReference>
<evidence type="ECO:0000313" key="3">
    <source>
        <dbReference type="Proteomes" id="UP000053328"/>
    </source>
</evidence>
<gene>
    <name evidence="2" type="ORF">PV08_06448</name>
</gene>
<feature type="region of interest" description="Disordered" evidence="1">
    <location>
        <begin position="1"/>
        <end position="93"/>
    </location>
</feature>
<dbReference type="GeneID" id="27333531"/>
<protein>
    <submittedName>
        <fullName evidence="2">Uncharacterized protein</fullName>
    </submittedName>
</protein>
<evidence type="ECO:0000256" key="1">
    <source>
        <dbReference type="SAM" id="MobiDB-lite"/>
    </source>
</evidence>
<proteinExistence type="predicted"/>
<dbReference type="OrthoDB" id="4153763at2759"/>
<reference evidence="2 3" key="1">
    <citation type="submission" date="2015-01" db="EMBL/GenBank/DDBJ databases">
        <title>The Genome Sequence of Exophiala spinifera CBS89968.</title>
        <authorList>
            <consortium name="The Broad Institute Genomics Platform"/>
            <person name="Cuomo C."/>
            <person name="de Hoog S."/>
            <person name="Gorbushina A."/>
            <person name="Stielow B."/>
            <person name="Teixiera M."/>
            <person name="Abouelleil A."/>
            <person name="Chapman S.B."/>
            <person name="Priest M."/>
            <person name="Young S.K."/>
            <person name="Wortman J."/>
            <person name="Nusbaum C."/>
            <person name="Birren B."/>
        </authorList>
    </citation>
    <scope>NUCLEOTIDE SEQUENCE [LARGE SCALE GENOMIC DNA]</scope>
    <source>
        <strain evidence="2 3">CBS 89968</strain>
    </source>
</reference>
<dbReference type="EMBL" id="KN847495">
    <property type="protein sequence ID" value="KIW16396.1"/>
    <property type="molecule type" value="Genomic_DNA"/>
</dbReference>